<comment type="catalytic activity">
    <reaction evidence="3">
        <text>inosine + phosphate = alpha-D-ribose 1-phosphate + hypoxanthine</text>
        <dbReference type="Rhea" id="RHEA:27646"/>
        <dbReference type="ChEBI" id="CHEBI:17368"/>
        <dbReference type="ChEBI" id="CHEBI:17596"/>
        <dbReference type="ChEBI" id="CHEBI:43474"/>
        <dbReference type="ChEBI" id="CHEBI:57720"/>
        <dbReference type="EC" id="2.4.2.1"/>
    </reaction>
</comment>
<dbReference type="HAMAP" id="MF_01537">
    <property type="entry name" value="Nucleos_phosphorylase_PpnP"/>
    <property type="match status" value="1"/>
</dbReference>
<keyword evidence="1 3" id="KW-0328">Glycosyltransferase</keyword>
<comment type="catalytic activity">
    <reaction evidence="3">
        <text>a purine D-ribonucleoside + phosphate = a purine nucleobase + alpha-D-ribose 1-phosphate</text>
        <dbReference type="Rhea" id="RHEA:19805"/>
        <dbReference type="ChEBI" id="CHEBI:26386"/>
        <dbReference type="ChEBI" id="CHEBI:43474"/>
        <dbReference type="ChEBI" id="CHEBI:57720"/>
        <dbReference type="ChEBI" id="CHEBI:142355"/>
        <dbReference type="EC" id="2.4.2.1"/>
    </reaction>
</comment>
<dbReference type="Gene3D" id="2.60.120.10">
    <property type="entry name" value="Jelly Rolls"/>
    <property type="match status" value="1"/>
</dbReference>
<dbReference type="PANTHER" id="PTHR36540">
    <property type="entry name" value="PYRIMIDINE/PURINE NUCLEOSIDE PHOSPHORYLASE"/>
    <property type="match status" value="1"/>
</dbReference>
<keyword evidence="2 3" id="KW-0808">Transferase</keyword>
<dbReference type="Proteomes" id="UP000627464">
    <property type="component" value="Unassembled WGS sequence"/>
</dbReference>
<evidence type="ECO:0000256" key="3">
    <source>
        <dbReference type="HAMAP-Rule" id="MF_01537"/>
    </source>
</evidence>
<dbReference type="Pfam" id="PF06865">
    <property type="entry name" value="Ppnp"/>
    <property type="match status" value="1"/>
</dbReference>
<evidence type="ECO:0000313" key="4">
    <source>
        <dbReference type="EMBL" id="GGA52650.1"/>
    </source>
</evidence>
<comment type="caution">
    <text evidence="4">The sequence shown here is derived from an EMBL/GenBank/DDBJ whole genome shotgun (WGS) entry which is preliminary data.</text>
</comment>
<dbReference type="SUPFAM" id="SSF51182">
    <property type="entry name" value="RmlC-like cupins"/>
    <property type="match status" value="1"/>
</dbReference>
<dbReference type="EC" id="2.4.2.1" evidence="3"/>
<dbReference type="EMBL" id="BMFZ01000008">
    <property type="protein sequence ID" value="GGA52650.1"/>
    <property type="molecule type" value="Genomic_DNA"/>
</dbReference>
<dbReference type="InterPro" id="IPR009664">
    <property type="entry name" value="Ppnp"/>
</dbReference>
<comment type="catalytic activity">
    <reaction evidence="3">
        <text>cytidine + phosphate = cytosine + alpha-D-ribose 1-phosphate</text>
        <dbReference type="Rhea" id="RHEA:52540"/>
        <dbReference type="ChEBI" id="CHEBI:16040"/>
        <dbReference type="ChEBI" id="CHEBI:17562"/>
        <dbReference type="ChEBI" id="CHEBI:43474"/>
        <dbReference type="ChEBI" id="CHEBI:57720"/>
        <dbReference type="EC" id="2.4.2.2"/>
    </reaction>
</comment>
<comment type="catalytic activity">
    <reaction evidence="3">
        <text>uridine + phosphate = alpha-D-ribose 1-phosphate + uracil</text>
        <dbReference type="Rhea" id="RHEA:24388"/>
        <dbReference type="ChEBI" id="CHEBI:16704"/>
        <dbReference type="ChEBI" id="CHEBI:17568"/>
        <dbReference type="ChEBI" id="CHEBI:43474"/>
        <dbReference type="ChEBI" id="CHEBI:57720"/>
        <dbReference type="EC" id="2.4.2.2"/>
    </reaction>
</comment>
<organism evidence="4 5">
    <name type="scientific">Hafnia psychrotolerans</name>
    <dbReference type="NCBI Taxonomy" id="1477018"/>
    <lineage>
        <taxon>Bacteria</taxon>
        <taxon>Pseudomonadati</taxon>
        <taxon>Pseudomonadota</taxon>
        <taxon>Gammaproteobacteria</taxon>
        <taxon>Enterobacterales</taxon>
        <taxon>Hafniaceae</taxon>
        <taxon>Hafnia</taxon>
    </lineage>
</organism>
<dbReference type="PANTHER" id="PTHR36540:SF1">
    <property type="entry name" value="PYRIMIDINE_PURINE NUCLEOSIDE PHOSPHORYLASE"/>
    <property type="match status" value="1"/>
</dbReference>
<dbReference type="InterPro" id="IPR011051">
    <property type="entry name" value="RmlC_Cupin_sf"/>
</dbReference>
<comment type="similarity">
    <text evidence="3">Belongs to the nucleoside phosphorylase PpnP family.</text>
</comment>
<accession>A0ABQ1GYW2</accession>
<comment type="function">
    <text evidence="3">Catalyzes the phosphorolysis of diverse nucleosides, yielding D-ribose 1-phosphate and the respective free bases. Can use uridine, adenosine, guanosine, cytidine, thymidine, inosine and xanthosine as substrates. Also catalyzes the reverse reactions.</text>
</comment>
<gene>
    <name evidence="3" type="primary">ppnP</name>
    <name evidence="4" type="ORF">GCM10011328_30230</name>
</gene>
<evidence type="ECO:0000256" key="1">
    <source>
        <dbReference type="ARBA" id="ARBA00022676"/>
    </source>
</evidence>
<proteinExistence type="inferred from homology"/>
<dbReference type="EC" id="2.4.2.2" evidence="3"/>
<comment type="catalytic activity">
    <reaction evidence="3">
        <text>xanthosine + phosphate = alpha-D-ribose 1-phosphate + xanthine</text>
        <dbReference type="Rhea" id="RHEA:27638"/>
        <dbReference type="ChEBI" id="CHEBI:17712"/>
        <dbReference type="ChEBI" id="CHEBI:18107"/>
        <dbReference type="ChEBI" id="CHEBI:43474"/>
        <dbReference type="ChEBI" id="CHEBI:57720"/>
        <dbReference type="EC" id="2.4.2.1"/>
    </reaction>
</comment>
<keyword evidence="5" id="KW-1185">Reference proteome</keyword>
<evidence type="ECO:0000256" key="2">
    <source>
        <dbReference type="ARBA" id="ARBA00022679"/>
    </source>
</evidence>
<comment type="catalytic activity">
    <reaction evidence="3">
        <text>guanosine + phosphate = alpha-D-ribose 1-phosphate + guanine</text>
        <dbReference type="Rhea" id="RHEA:13233"/>
        <dbReference type="ChEBI" id="CHEBI:16235"/>
        <dbReference type="ChEBI" id="CHEBI:16750"/>
        <dbReference type="ChEBI" id="CHEBI:43474"/>
        <dbReference type="ChEBI" id="CHEBI:57720"/>
        <dbReference type="EC" id="2.4.2.1"/>
    </reaction>
</comment>
<reference evidence="5" key="1">
    <citation type="journal article" date="2019" name="Int. J. Syst. Evol. Microbiol.">
        <title>The Global Catalogue of Microorganisms (GCM) 10K type strain sequencing project: providing services to taxonomists for standard genome sequencing and annotation.</title>
        <authorList>
            <consortium name="The Broad Institute Genomics Platform"/>
            <consortium name="The Broad Institute Genome Sequencing Center for Infectious Disease"/>
            <person name="Wu L."/>
            <person name="Ma J."/>
        </authorList>
    </citation>
    <scope>NUCLEOTIDE SEQUENCE [LARGE SCALE GENOMIC DNA]</scope>
    <source>
        <strain evidence="5">CGMCC 1.12806</strain>
    </source>
</reference>
<sequence>MEFLKLIAKGQSMLKNNEYFAGKVKSIGFDSDSAGCPASVGVMEKGEYTFSTDKPEEMTVLLGSLKVLIPGSPDWQVFMPGEKFYVPGQSEFNLQVVEATAYLCKYLTK</sequence>
<dbReference type="InterPro" id="IPR014710">
    <property type="entry name" value="RmlC-like_jellyroll"/>
</dbReference>
<evidence type="ECO:0000313" key="5">
    <source>
        <dbReference type="Proteomes" id="UP000627464"/>
    </source>
</evidence>
<comment type="catalytic activity">
    <reaction evidence="3">
        <text>adenosine + phosphate = alpha-D-ribose 1-phosphate + adenine</text>
        <dbReference type="Rhea" id="RHEA:27642"/>
        <dbReference type="ChEBI" id="CHEBI:16335"/>
        <dbReference type="ChEBI" id="CHEBI:16708"/>
        <dbReference type="ChEBI" id="CHEBI:43474"/>
        <dbReference type="ChEBI" id="CHEBI:57720"/>
        <dbReference type="EC" id="2.4.2.1"/>
    </reaction>
</comment>
<name>A0ABQ1GYW2_9GAMM</name>
<protein>
    <recommendedName>
        <fullName evidence="3">Pyrimidine/purine nucleoside phosphorylase</fullName>
        <ecNumber evidence="3">2.4.2.1</ecNumber>
        <ecNumber evidence="3">2.4.2.2</ecNumber>
    </recommendedName>
    <alternativeName>
        <fullName evidence="3">Adenosine phosphorylase</fullName>
    </alternativeName>
    <alternativeName>
        <fullName evidence="3">Cytidine phosphorylase</fullName>
    </alternativeName>
    <alternativeName>
        <fullName evidence="3">Guanosine phosphorylase</fullName>
    </alternativeName>
    <alternativeName>
        <fullName evidence="3">Inosine phosphorylase</fullName>
    </alternativeName>
    <alternativeName>
        <fullName evidence="3">Thymidine phosphorylase</fullName>
    </alternativeName>
    <alternativeName>
        <fullName evidence="3">Uridine phosphorylase</fullName>
    </alternativeName>
    <alternativeName>
        <fullName evidence="3">Xanthosine phosphorylase</fullName>
    </alternativeName>
</protein>
<comment type="catalytic activity">
    <reaction evidence="3">
        <text>thymidine + phosphate = 2-deoxy-alpha-D-ribose 1-phosphate + thymine</text>
        <dbReference type="Rhea" id="RHEA:16037"/>
        <dbReference type="ChEBI" id="CHEBI:17748"/>
        <dbReference type="ChEBI" id="CHEBI:17821"/>
        <dbReference type="ChEBI" id="CHEBI:43474"/>
        <dbReference type="ChEBI" id="CHEBI:57259"/>
        <dbReference type="EC" id="2.4.2.2"/>
    </reaction>
</comment>
<dbReference type="NCBIfam" id="NF007875">
    <property type="entry name" value="PRK10579.1"/>
    <property type="match status" value="1"/>
</dbReference>